<dbReference type="PANTHER" id="PTHR38791">
    <property type="entry name" value="ZN(II)2CYS6 TRANSCRIPTION FACTOR (EUROFUNG)-RELATED-RELATED"/>
    <property type="match status" value="1"/>
</dbReference>
<reference evidence="1 2" key="1">
    <citation type="submission" date="2015-01" db="EMBL/GenBank/DDBJ databases">
        <title>The Genome Sequence of Capronia semiimmersa CBS27337.</title>
        <authorList>
            <consortium name="The Broad Institute Genomics Platform"/>
            <person name="Cuomo C."/>
            <person name="de Hoog S."/>
            <person name="Gorbushina A."/>
            <person name="Stielow B."/>
            <person name="Teixiera M."/>
            <person name="Abouelleil A."/>
            <person name="Chapman S.B."/>
            <person name="Priest M."/>
            <person name="Young S.K."/>
            <person name="Wortman J."/>
            <person name="Nusbaum C."/>
            <person name="Birren B."/>
        </authorList>
    </citation>
    <scope>NUCLEOTIDE SEQUENCE [LARGE SCALE GENOMIC DNA]</scope>
    <source>
        <strain evidence="1 2">CBS 27337</strain>
    </source>
</reference>
<protein>
    <recommendedName>
        <fullName evidence="3">Transcription factor domain-containing protein</fullName>
    </recommendedName>
</protein>
<dbReference type="InterPro" id="IPR053175">
    <property type="entry name" value="DHMBA_Reg_Transcription_Factor"/>
</dbReference>
<accession>A0A0D2CMJ9</accession>
<sequence length="393" mass="43753">MADNAAVSSSVTALGLAVLANTRVSPTLMISAREEYTIALASTNRALRDPLSSKSDLTLMAVMFLGMFEVVTCTGLKSILQWRKHIDGAVKLLEWRGEEQLRSPRGLHLFRQVRTQILIHNIFGENSTSPILTRLSQQACDLEDGVFRFGDRLANINIRLSKLCADMKQGTMTDPRTIIGVAMGLDARLASWAADIPSSLMYRTAATIANSRKIPTMHSPYGSQYYIYPGLFTSNMWSNWRGARFVVHEIILQYVDSWRRESEVRDDPAAFFEPAEVARHSETILRDLTAGICASVPYHFGITNEPRAADAHGHENKAFVAGYSLLWPLFLVASCRFATPDLKRWVVLSLEKIGHKMGISQALAMSQLLLHGMGARTWNQPESDEVVEETLPA</sequence>
<dbReference type="Proteomes" id="UP000054266">
    <property type="component" value="Unassembled WGS sequence"/>
</dbReference>
<evidence type="ECO:0008006" key="3">
    <source>
        <dbReference type="Google" id="ProtNLM"/>
    </source>
</evidence>
<keyword evidence="2" id="KW-1185">Reference proteome</keyword>
<gene>
    <name evidence="1" type="ORF">PV04_05781</name>
</gene>
<evidence type="ECO:0000313" key="2">
    <source>
        <dbReference type="Proteomes" id="UP000054266"/>
    </source>
</evidence>
<dbReference type="STRING" id="5601.A0A0D2CMJ9"/>
<name>A0A0D2CMJ9_9EURO</name>
<dbReference type="EMBL" id="KN846959">
    <property type="protein sequence ID" value="KIW66446.1"/>
    <property type="molecule type" value="Genomic_DNA"/>
</dbReference>
<evidence type="ECO:0000313" key="1">
    <source>
        <dbReference type="EMBL" id="KIW66446.1"/>
    </source>
</evidence>
<dbReference type="HOGENOM" id="CLU_013866_5_0_1"/>
<proteinExistence type="predicted"/>
<dbReference type="PANTHER" id="PTHR38791:SF5">
    <property type="entry name" value="TRANSCRIPTION FACTOR DBAG-RELATED"/>
    <property type="match status" value="1"/>
</dbReference>
<organism evidence="1 2">
    <name type="scientific">Phialophora macrospora</name>
    <dbReference type="NCBI Taxonomy" id="1851006"/>
    <lineage>
        <taxon>Eukaryota</taxon>
        <taxon>Fungi</taxon>
        <taxon>Dikarya</taxon>
        <taxon>Ascomycota</taxon>
        <taxon>Pezizomycotina</taxon>
        <taxon>Eurotiomycetes</taxon>
        <taxon>Chaetothyriomycetidae</taxon>
        <taxon>Chaetothyriales</taxon>
        <taxon>Herpotrichiellaceae</taxon>
        <taxon>Phialophora</taxon>
    </lineage>
</organism>
<dbReference type="AlphaFoldDB" id="A0A0D2CMJ9"/>